<name>A0A1E1KVV5_9HELO</name>
<dbReference type="EMBL" id="FJUX01000055">
    <property type="protein sequence ID" value="CZT02280.1"/>
    <property type="molecule type" value="Genomic_DNA"/>
</dbReference>
<protein>
    <recommendedName>
        <fullName evidence="1">DUF7730 domain-containing protein</fullName>
    </recommendedName>
</protein>
<reference evidence="3" key="1">
    <citation type="submission" date="2016-03" db="EMBL/GenBank/DDBJ databases">
        <authorList>
            <person name="Guldener U."/>
        </authorList>
    </citation>
    <scope>NUCLEOTIDE SEQUENCE [LARGE SCALE GENOMIC DNA]</scope>
    <source>
        <strain evidence="3">04CH-RAC-A.6.1</strain>
    </source>
</reference>
<dbReference type="Proteomes" id="UP000178912">
    <property type="component" value="Unassembled WGS sequence"/>
</dbReference>
<organism evidence="2 3">
    <name type="scientific">Rhynchosporium agropyri</name>
    <dbReference type="NCBI Taxonomy" id="914238"/>
    <lineage>
        <taxon>Eukaryota</taxon>
        <taxon>Fungi</taxon>
        <taxon>Dikarya</taxon>
        <taxon>Ascomycota</taxon>
        <taxon>Pezizomycotina</taxon>
        <taxon>Leotiomycetes</taxon>
        <taxon>Helotiales</taxon>
        <taxon>Ploettnerulaceae</taxon>
        <taxon>Rhynchosporium</taxon>
    </lineage>
</organism>
<dbReference type="PANTHER" id="PTHR38790">
    <property type="entry name" value="2EXR DOMAIN-CONTAINING PROTEIN-RELATED"/>
    <property type="match status" value="1"/>
</dbReference>
<feature type="domain" description="DUF7730" evidence="1">
    <location>
        <begin position="74"/>
        <end position="254"/>
    </location>
</feature>
<dbReference type="InterPro" id="IPR056632">
    <property type="entry name" value="DUF7730"/>
</dbReference>
<gene>
    <name evidence="2" type="ORF">RAG0_09512</name>
</gene>
<dbReference type="Pfam" id="PF24864">
    <property type="entry name" value="DUF7730"/>
    <property type="match status" value="1"/>
</dbReference>
<evidence type="ECO:0000259" key="1">
    <source>
        <dbReference type="Pfam" id="PF24864"/>
    </source>
</evidence>
<dbReference type="OrthoDB" id="5420711at2759"/>
<dbReference type="AlphaFoldDB" id="A0A1E1KVV5"/>
<evidence type="ECO:0000313" key="3">
    <source>
        <dbReference type="Proteomes" id="UP000178912"/>
    </source>
</evidence>
<proteinExistence type="predicted"/>
<evidence type="ECO:0000313" key="2">
    <source>
        <dbReference type="EMBL" id="CZT02280.1"/>
    </source>
</evidence>
<keyword evidence="3" id="KW-1185">Reference proteome</keyword>
<accession>A0A1E1KVV5</accession>
<sequence length="392" mass="44452">MTGATSMETLKDVVQPSTTFNQPVMADLPAREKLNLPTPSTSRDIIPTSVSNLPYQTQIQVRSDIISNLDSFPLLSLPLELRLKIYTHILPSRHHKIVTSIPPTNYFYNTSSFPPQTTYPFGRSAPQKSKTPSTPYRVLTKNSHVSFPHQTITASLLRTCKQIHAEAEPVLYSSNASIWEFSVHLDALIGFWDERSRVARQCVRNLRLGFEVPVFENGGLESAIGDMIGRKAAAWERMVQFVGKGMTGLREIDLCVWCADGTGSGFPGKTGRPLLDEEFNPSVDFRCLGDRETREEMERRWRQWKWTADLLSMPSLRQMKITCWAALPLRMDHEVELGVTVPKFDSWVAGRMVADPVLREKMVKDRVVVCEKVVDLKKSRCSEKGWDFEYGV</sequence>